<evidence type="ECO:0000313" key="2">
    <source>
        <dbReference type="Proteomes" id="UP000317648"/>
    </source>
</evidence>
<keyword evidence="2" id="KW-1185">Reference proteome</keyword>
<name>A0A518DWM9_9BACT</name>
<evidence type="ECO:0000313" key="1">
    <source>
        <dbReference type="EMBL" id="QDU96239.1"/>
    </source>
</evidence>
<dbReference type="KEGG" id="lcre:Pla8534_40580"/>
<proteinExistence type="predicted"/>
<dbReference type="AlphaFoldDB" id="A0A518DWM9"/>
<organism evidence="1 2">
    <name type="scientific">Lignipirellula cremea</name>
    <dbReference type="NCBI Taxonomy" id="2528010"/>
    <lineage>
        <taxon>Bacteria</taxon>
        <taxon>Pseudomonadati</taxon>
        <taxon>Planctomycetota</taxon>
        <taxon>Planctomycetia</taxon>
        <taxon>Pirellulales</taxon>
        <taxon>Pirellulaceae</taxon>
        <taxon>Lignipirellula</taxon>
    </lineage>
</organism>
<protein>
    <submittedName>
        <fullName evidence="1">Uncharacterized protein</fullName>
    </submittedName>
</protein>
<dbReference type="Proteomes" id="UP000317648">
    <property type="component" value="Chromosome"/>
</dbReference>
<dbReference type="EMBL" id="CP036433">
    <property type="protein sequence ID" value="QDU96239.1"/>
    <property type="molecule type" value="Genomic_DNA"/>
</dbReference>
<gene>
    <name evidence="1" type="ORF">Pla8534_40580</name>
</gene>
<sequence length="141" mass="15840">MIGLIHLIHAAAVPTVGRPLNMPVVNLLSDNASYLPFDDVLTRLQGNFEYVELDYKTGRKETLALLDKLIQLDAPQESIDRTAAAADQAVLITAWDGERKPENGIQFVWEPDSMLTVQHPPKARRYVTRAGRALGYKLEEW</sequence>
<reference evidence="1 2" key="1">
    <citation type="submission" date="2019-02" db="EMBL/GenBank/DDBJ databases">
        <title>Deep-cultivation of Planctomycetes and their phenomic and genomic characterization uncovers novel biology.</title>
        <authorList>
            <person name="Wiegand S."/>
            <person name="Jogler M."/>
            <person name="Boedeker C."/>
            <person name="Pinto D."/>
            <person name="Vollmers J."/>
            <person name="Rivas-Marin E."/>
            <person name="Kohn T."/>
            <person name="Peeters S.H."/>
            <person name="Heuer A."/>
            <person name="Rast P."/>
            <person name="Oberbeckmann S."/>
            <person name="Bunk B."/>
            <person name="Jeske O."/>
            <person name="Meyerdierks A."/>
            <person name="Storesund J.E."/>
            <person name="Kallscheuer N."/>
            <person name="Luecker S."/>
            <person name="Lage O.M."/>
            <person name="Pohl T."/>
            <person name="Merkel B.J."/>
            <person name="Hornburger P."/>
            <person name="Mueller R.-W."/>
            <person name="Bruemmer F."/>
            <person name="Labrenz M."/>
            <person name="Spormann A.M."/>
            <person name="Op den Camp H."/>
            <person name="Overmann J."/>
            <person name="Amann R."/>
            <person name="Jetten M.S.M."/>
            <person name="Mascher T."/>
            <person name="Medema M.H."/>
            <person name="Devos D.P."/>
            <person name="Kaster A.-K."/>
            <person name="Ovreas L."/>
            <person name="Rohde M."/>
            <person name="Galperin M.Y."/>
            <person name="Jogler C."/>
        </authorList>
    </citation>
    <scope>NUCLEOTIDE SEQUENCE [LARGE SCALE GENOMIC DNA]</scope>
    <source>
        <strain evidence="1 2">Pla85_3_4</strain>
    </source>
</reference>
<accession>A0A518DWM9</accession>